<feature type="transmembrane region" description="Helical" evidence="7">
    <location>
        <begin position="80"/>
        <end position="99"/>
    </location>
</feature>
<evidence type="ECO:0000256" key="4">
    <source>
        <dbReference type="ARBA" id="ARBA00022692"/>
    </source>
</evidence>
<comment type="similarity">
    <text evidence="2 7">Belongs to the MgtC/SapB family.</text>
</comment>
<protein>
    <recommendedName>
        <fullName evidence="7">Protein MgtC</fullName>
    </recommendedName>
</protein>
<keyword evidence="4 7" id="KW-0812">Transmembrane</keyword>
<gene>
    <name evidence="9" type="ORF">GCM10007420_12650</name>
</gene>
<sequence length="169" mass="17299">MPEWLNDPGPPGGILESMMRLGLAALAGACIGLERERPRRHVGLRTNMLVSLAACLFTLLAFQIAMSAGDDEAGIMADPVRVIEAVTAGVAFIAAGAIIRAGRNTHGVTTAAALWLAGAVGVAFGAGAFVLGGTAVILALIVLAVLKLVERDVLRSKPSHHDGGDRGAD</sequence>
<evidence type="ECO:0000256" key="2">
    <source>
        <dbReference type="ARBA" id="ARBA00009298"/>
    </source>
</evidence>
<dbReference type="Pfam" id="PF02308">
    <property type="entry name" value="MgtC"/>
    <property type="match status" value="1"/>
</dbReference>
<dbReference type="EMBL" id="BMFS01000004">
    <property type="protein sequence ID" value="GGG98342.1"/>
    <property type="molecule type" value="Genomic_DNA"/>
</dbReference>
<evidence type="ECO:0000259" key="8">
    <source>
        <dbReference type="Pfam" id="PF02308"/>
    </source>
</evidence>
<proteinExistence type="inferred from homology"/>
<keyword evidence="3" id="KW-1003">Cell membrane</keyword>
<keyword evidence="10" id="KW-1185">Reference proteome</keyword>
<keyword evidence="5 7" id="KW-1133">Transmembrane helix</keyword>
<feature type="domain" description="MgtC/SapB/SrpB/YhiD N-terminal" evidence="8">
    <location>
        <begin position="21"/>
        <end position="151"/>
    </location>
</feature>
<dbReference type="PANTHER" id="PTHR33778:SF1">
    <property type="entry name" value="MAGNESIUM TRANSPORTER YHID-RELATED"/>
    <property type="match status" value="1"/>
</dbReference>
<evidence type="ECO:0000256" key="3">
    <source>
        <dbReference type="ARBA" id="ARBA00022475"/>
    </source>
</evidence>
<accession>A0ABQ1XND5</accession>
<name>A0ABQ1XND5_9PROT</name>
<keyword evidence="7" id="KW-0997">Cell inner membrane</keyword>
<feature type="transmembrane region" description="Helical" evidence="7">
    <location>
        <begin position="12"/>
        <end position="34"/>
    </location>
</feature>
<evidence type="ECO:0000313" key="9">
    <source>
        <dbReference type="EMBL" id="GGG98342.1"/>
    </source>
</evidence>
<dbReference type="RefSeq" id="WP_233351779.1">
    <property type="nucleotide sequence ID" value="NZ_BMFS01000004.1"/>
</dbReference>
<evidence type="ECO:0000256" key="6">
    <source>
        <dbReference type="ARBA" id="ARBA00023136"/>
    </source>
</evidence>
<feature type="transmembrane region" description="Helical" evidence="7">
    <location>
        <begin position="46"/>
        <end position="68"/>
    </location>
</feature>
<dbReference type="PANTHER" id="PTHR33778">
    <property type="entry name" value="PROTEIN MGTC"/>
    <property type="match status" value="1"/>
</dbReference>
<comment type="subcellular location">
    <subcellularLocation>
        <location evidence="7">Cell inner membrane</location>
        <topology evidence="7">Multi-pass membrane protein</topology>
    </subcellularLocation>
    <subcellularLocation>
        <location evidence="1">Cell membrane</location>
        <topology evidence="1">Multi-pass membrane protein</topology>
    </subcellularLocation>
</comment>
<organism evidence="9 10">
    <name type="scientific">Glycocaulis albus</name>
    <dbReference type="NCBI Taxonomy" id="1382801"/>
    <lineage>
        <taxon>Bacteria</taxon>
        <taxon>Pseudomonadati</taxon>
        <taxon>Pseudomonadota</taxon>
        <taxon>Alphaproteobacteria</taxon>
        <taxon>Maricaulales</taxon>
        <taxon>Maricaulaceae</taxon>
        <taxon>Glycocaulis</taxon>
    </lineage>
</organism>
<evidence type="ECO:0000256" key="7">
    <source>
        <dbReference type="RuleBase" id="RU365041"/>
    </source>
</evidence>
<dbReference type="InterPro" id="IPR003416">
    <property type="entry name" value="MgtC/SapB/SrpB/YhiD_fam"/>
</dbReference>
<dbReference type="InterPro" id="IPR049177">
    <property type="entry name" value="MgtC_SapB_SrpB_YhiD_N"/>
</dbReference>
<dbReference type="Proteomes" id="UP000648722">
    <property type="component" value="Unassembled WGS sequence"/>
</dbReference>
<evidence type="ECO:0000313" key="10">
    <source>
        <dbReference type="Proteomes" id="UP000648722"/>
    </source>
</evidence>
<reference evidence="10" key="1">
    <citation type="journal article" date="2019" name="Int. J. Syst. Evol. Microbiol.">
        <title>The Global Catalogue of Microorganisms (GCM) 10K type strain sequencing project: providing services to taxonomists for standard genome sequencing and annotation.</title>
        <authorList>
            <consortium name="The Broad Institute Genomics Platform"/>
            <consortium name="The Broad Institute Genome Sequencing Center for Infectious Disease"/>
            <person name="Wu L."/>
            <person name="Ma J."/>
        </authorList>
    </citation>
    <scope>NUCLEOTIDE SEQUENCE [LARGE SCALE GENOMIC DNA]</scope>
    <source>
        <strain evidence="10">CGMCC 1.12766</strain>
    </source>
</reference>
<dbReference type="PRINTS" id="PR01837">
    <property type="entry name" value="MGTCSAPBPROT"/>
</dbReference>
<comment type="caution">
    <text evidence="9">The sequence shown here is derived from an EMBL/GenBank/DDBJ whole genome shotgun (WGS) entry which is preliminary data.</text>
</comment>
<keyword evidence="6 7" id="KW-0472">Membrane</keyword>
<evidence type="ECO:0000256" key="1">
    <source>
        <dbReference type="ARBA" id="ARBA00004651"/>
    </source>
</evidence>
<evidence type="ECO:0000256" key="5">
    <source>
        <dbReference type="ARBA" id="ARBA00022989"/>
    </source>
</evidence>
<feature type="transmembrane region" description="Helical" evidence="7">
    <location>
        <begin position="106"/>
        <end position="124"/>
    </location>
</feature>